<dbReference type="InterPro" id="IPR004843">
    <property type="entry name" value="Calcineurin-like_PHP"/>
</dbReference>
<organism evidence="3">
    <name type="scientific">Bacteroides intestinalis</name>
    <dbReference type="NCBI Taxonomy" id="329854"/>
    <lineage>
        <taxon>Bacteria</taxon>
        <taxon>Pseudomonadati</taxon>
        <taxon>Bacteroidota</taxon>
        <taxon>Bacteroidia</taxon>
        <taxon>Bacteroidales</taxon>
        <taxon>Bacteroidaceae</taxon>
        <taxon>Bacteroides</taxon>
    </lineage>
</organism>
<evidence type="ECO:0000256" key="1">
    <source>
        <dbReference type="SAM" id="SignalP"/>
    </source>
</evidence>
<evidence type="ECO:0000259" key="2">
    <source>
        <dbReference type="Pfam" id="PF00149"/>
    </source>
</evidence>
<dbReference type="InterPro" id="IPR051918">
    <property type="entry name" value="STPP_CPPED1"/>
</dbReference>
<feature type="domain" description="Calcineurin-like phosphoesterase" evidence="2">
    <location>
        <begin position="27"/>
        <end position="249"/>
    </location>
</feature>
<sequence length="363" mass="42074">MTKRFSTFLLFLGLGICINTHAQSQSFLILGDIHYDLLENHDMEWLQKKPDDLRQVTTEYTQFTKKNWPAFSKQLRNRVKTYKPEIKAILQLGDISEGLAGSEQKAEQMAQSVVKAVDAVGMSIPWIVTKGNHDITGPGAQEAFIKYYIPMFQKQLDRTDIASANYAHQIGENLFVCFDPWEKKIDVLELLEKNLKSSNAKYKFVMLHEPVIPINERCWHVFRKDPEKRKRLLEIIARNKAIVLAAHMHLFSIVKRETQYGPIIQLMCNSVVKDLKRTTTNKVLTRFGSNLAKECPNWQPTSMEERIKWLDEETPYISYFKQQDLPGYGILTTDCSKGEIYFEYYAAMGDKPYERICISDLLK</sequence>
<dbReference type="AlphaFoldDB" id="A0A139KUJ0"/>
<comment type="caution">
    <text evidence="3">The sequence shown here is derived from an EMBL/GenBank/DDBJ whole genome shotgun (WGS) entry which is preliminary data.</text>
</comment>
<evidence type="ECO:0000313" key="3">
    <source>
        <dbReference type="EMBL" id="KXT42873.1"/>
    </source>
</evidence>
<reference evidence="3 4" key="1">
    <citation type="submission" date="2016-02" db="EMBL/GenBank/DDBJ databases">
        <authorList>
            <person name="Wen L."/>
            <person name="He K."/>
            <person name="Yang H."/>
        </authorList>
    </citation>
    <scope>NUCLEOTIDE SEQUENCE [LARGE SCALE GENOMIC DNA]</scope>
    <source>
        <strain evidence="3 4">KLE1704</strain>
    </source>
</reference>
<dbReference type="Gene3D" id="3.60.21.10">
    <property type="match status" value="1"/>
</dbReference>
<gene>
    <name evidence="3" type="ORF">HMPREF2531_04516</name>
</gene>
<name>A0A139KUJ0_9BACE</name>
<dbReference type="PATRIC" id="fig|329854.7.peg.4592"/>
<proteinExistence type="predicted"/>
<feature type="signal peptide" evidence="1">
    <location>
        <begin position="1"/>
        <end position="22"/>
    </location>
</feature>
<feature type="chain" id="PRO_5007486799" evidence="1">
    <location>
        <begin position="23"/>
        <end position="363"/>
    </location>
</feature>
<dbReference type="GO" id="GO:0016787">
    <property type="term" value="F:hydrolase activity"/>
    <property type="evidence" value="ECO:0007669"/>
    <property type="project" value="InterPro"/>
</dbReference>
<dbReference type="InterPro" id="IPR029052">
    <property type="entry name" value="Metallo-depent_PP-like"/>
</dbReference>
<accession>A0A139KUJ0</accession>
<keyword evidence="1" id="KW-0732">Signal</keyword>
<dbReference type="RefSeq" id="WP_061437861.1">
    <property type="nucleotide sequence ID" value="NZ_KQ968737.1"/>
</dbReference>
<dbReference type="CDD" id="cd00838">
    <property type="entry name" value="MPP_superfamily"/>
    <property type="match status" value="1"/>
</dbReference>
<evidence type="ECO:0000313" key="4">
    <source>
        <dbReference type="Proteomes" id="UP000070319"/>
    </source>
</evidence>
<dbReference type="EMBL" id="LTDF01000163">
    <property type="protein sequence ID" value="KXT42873.1"/>
    <property type="molecule type" value="Genomic_DNA"/>
</dbReference>
<dbReference type="SUPFAM" id="SSF56300">
    <property type="entry name" value="Metallo-dependent phosphatases"/>
    <property type="match status" value="1"/>
</dbReference>
<dbReference type="PANTHER" id="PTHR43143">
    <property type="entry name" value="METALLOPHOSPHOESTERASE, CALCINEURIN SUPERFAMILY"/>
    <property type="match status" value="1"/>
</dbReference>
<dbReference type="Pfam" id="PF00149">
    <property type="entry name" value="Metallophos"/>
    <property type="match status" value="1"/>
</dbReference>
<protein>
    <submittedName>
        <fullName evidence="3">Ser/Thr phosphatase family protein</fullName>
    </submittedName>
</protein>
<dbReference type="PANTHER" id="PTHR43143:SF1">
    <property type="entry name" value="SERINE_THREONINE-PROTEIN PHOSPHATASE CPPED1"/>
    <property type="match status" value="1"/>
</dbReference>
<dbReference type="Proteomes" id="UP000070319">
    <property type="component" value="Unassembled WGS sequence"/>
</dbReference>